<organism evidence="1 2">
    <name type="scientific">Heterodera trifolii</name>
    <dbReference type="NCBI Taxonomy" id="157864"/>
    <lineage>
        <taxon>Eukaryota</taxon>
        <taxon>Metazoa</taxon>
        <taxon>Ecdysozoa</taxon>
        <taxon>Nematoda</taxon>
        <taxon>Chromadorea</taxon>
        <taxon>Rhabditida</taxon>
        <taxon>Tylenchina</taxon>
        <taxon>Tylenchomorpha</taxon>
        <taxon>Tylenchoidea</taxon>
        <taxon>Heteroderidae</taxon>
        <taxon>Heteroderinae</taxon>
        <taxon>Heterodera</taxon>
    </lineage>
</organism>
<reference evidence="1 2" key="1">
    <citation type="submission" date="2024-10" db="EMBL/GenBank/DDBJ databases">
        <authorList>
            <person name="Kim D."/>
        </authorList>
    </citation>
    <scope>NUCLEOTIDE SEQUENCE [LARGE SCALE GENOMIC DNA]</scope>
    <source>
        <strain evidence="1">BH-2024</strain>
    </source>
</reference>
<accession>A0ABD2J2D9</accession>
<keyword evidence="2" id="KW-1185">Reference proteome</keyword>
<comment type="caution">
    <text evidence="1">The sequence shown here is derived from an EMBL/GenBank/DDBJ whole genome shotgun (WGS) entry which is preliminary data.</text>
</comment>
<sequence length="75" mass="8697">MYLIYSECTPLPGCGTTITRERRTLWKIACCEPCAECRPDPRVCELPQVRALPHVFKYDCCGRCDRRKTKDDEAK</sequence>
<evidence type="ECO:0000313" key="1">
    <source>
        <dbReference type="EMBL" id="KAL3083906.1"/>
    </source>
</evidence>
<gene>
    <name evidence="1" type="ORF">niasHT_036477</name>
</gene>
<protein>
    <submittedName>
        <fullName evidence="1">Uncharacterized protein</fullName>
    </submittedName>
</protein>
<proteinExistence type="predicted"/>
<evidence type="ECO:0000313" key="2">
    <source>
        <dbReference type="Proteomes" id="UP001620626"/>
    </source>
</evidence>
<dbReference type="Proteomes" id="UP001620626">
    <property type="component" value="Unassembled WGS sequence"/>
</dbReference>
<name>A0ABD2J2D9_9BILA</name>
<dbReference type="AlphaFoldDB" id="A0ABD2J2D9"/>
<dbReference type="EMBL" id="JBICBT010001088">
    <property type="protein sequence ID" value="KAL3083906.1"/>
    <property type="molecule type" value="Genomic_DNA"/>
</dbReference>